<keyword evidence="3" id="KW-1185">Reference proteome</keyword>
<gene>
    <name evidence="2" type="ORF">CBYS24578_00010654</name>
</gene>
<evidence type="ECO:0000313" key="2">
    <source>
        <dbReference type="EMBL" id="CAG9988013.1"/>
    </source>
</evidence>
<evidence type="ECO:0000256" key="1">
    <source>
        <dbReference type="SAM" id="MobiDB-lite"/>
    </source>
</evidence>
<feature type="compositionally biased region" description="Basic and acidic residues" evidence="1">
    <location>
        <begin position="18"/>
        <end position="31"/>
    </location>
</feature>
<reference evidence="3" key="1">
    <citation type="submission" date="2019-06" db="EMBL/GenBank/DDBJ databases">
        <authorList>
            <person name="Broberg M."/>
        </authorList>
    </citation>
    <scope>NUCLEOTIDE SEQUENCE [LARGE SCALE GENOMIC DNA]</scope>
</reference>
<proteinExistence type="predicted"/>
<feature type="region of interest" description="Disordered" evidence="1">
    <location>
        <begin position="1"/>
        <end position="31"/>
    </location>
</feature>
<sequence length="100" mass="11444">MAGRPATAAEPDQITVEPKQKNENRKGYKDKRNEVENKYAGLFGKLLGVGADNNSLRNEVRKLNEDEVKVLSTESKTKLWNFGTYHDTPHVKPWIKMEED</sequence>
<dbReference type="Proteomes" id="UP000754883">
    <property type="component" value="Unassembled WGS sequence"/>
</dbReference>
<protein>
    <submittedName>
        <fullName evidence="2">Uncharacterized protein</fullName>
    </submittedName>
</protein>
<name>A0A9N9UIP5_9HYPO</name>
<dbReference type="EMBL" id="CABFNO020001443">
    <property type="protein sequence ID" value="CAG9988013.1"/>
    <property type="molecule type" value="Genomic_DNA"/>
</dbReference>
<reference evidence="2 3" key="2">
    <citation type="submission" date="2021-10" db="EMBL/GenBank/DDBJ databases">
        <authorList>
            <person name="Piombo E."/>
        </authorList>
    </citation>
    <scope>NUCLEOTIDE SEQUENCE [LARGE SCALE GENOMIC DNA]</scope>
</reference>
<comment type="caution">
    <text evidence="2">The sequence shown here is derived from an EMBL/GenBank/DDBJ whole genome shotgun (WGS) entry which is preliminary data.</text>
</comment>
<dbReference type="AlphaFoldDB" id="A0A9N9UIP5"/>
<evidence type="ECO:0000313" key="3">
    <source>
        <dbReference type="Proteomes" id="UP000754883"/>
    </source>
</evidence>
<accession>A0A9N9UIP5</accession>
<organism evidence="2 3">
    <name type="scientific">Clonostachys byssicola</name>
    <dbReference type="NCBI Taxonomy" id="160290"/>
    <lineage>
        <taxon>Eukaryota</taxon>
        <taxon>Fungi</taxon>
        <taxon>Dikarya</taxon>
        <taxon>Ascomycota</taxon>
        <taxon>Pezizomycotina</taxon>
        <taxon>Sordariomycetes</taxon>
        <taxon>Hypocreomycetidae</taxon>
        <taxon>Hypocreales</taxon>
        <taxon>Bionectriaceae</taxon>
        <taxon>Clonostachys</taxon>
    </lineage>
</organism>